<dbReference type="AlphaFoldDB" id="A0A1K1MFN8"/>
<reference evidence="1 2" key="1">
    <citation type="submission" date="2016-11" db="EMBL/GenBank/DDBJ databases">
        <authorList>
            <person name="Jaros S."/>
            <person name="Januszkiewicz K."/>
            <person name="Wedrychowicz H."/>
        </authorList>
    </citation>
    <scope>NUCLEOTIDE SEQUENCE [LARGE SCALE GENOMIC DNA]</scope>
    <source>
        <strain evidence="1 2">YL228</strain>
    </source>
</reference>
<evidence type="ECO:0000313" key="2">
    <source>
        <dbReference type="Proteomes" id="UP000183461"/>
    </source>
</evidence>
<organism evidence="1 2">
    <name type="scientific">Ruminococcus flavefaciens</name>
    <dbReference type="NCBI Taxonomy" id="1265"/>
    <lineage>
        <taxon>Bacteria</taxon>
        <taxon>Bacillati</taxon>
        <taxon>Bacillota</taxon>
        <taxon>Clostridia</taxon>
        <taxon>Eubacteriales</taxon>
        <taxon>Oscillospiraceae</taxon>
        <taxon>Ruminococcus</taxon>
    </lineage>
</organism>
<dbReference type="EMBL" id="FPIP01000002">
    <property type="protein sequence ID" value="SFW21919.1"/>
    <property type="molecule type" value="Genomic_DNA"/>
</dbReference>
<sequence length="105" mass="12328">MDINDPKEMKEQIDFLKAYIKLETQKRTPNREGMIDALRESLNVANSEIRGVEKSRYETTPTPWENISNEVLYGKLTEYQQGMYQHAVKKFGEEVVKKLLEESMQ</sequence>
<gene>
    <name evidence="1" type="ORF">SAMN02910280_1155</name>
</gene>
<protein>
    <submittedName>
        <fullName evidence="1">Uncharacterized protein</fullName>
    </submittedName>
</protein>
<dbReference type="Proteomes" id="UP000183461">
    <property type="component" value="Unassembled WGS sequence"/>
</dbReference>
<name>A0A1K1MFN8_RUMFL</name>
<proteinExistence type="predicted"/>
<accession>A0A1K1MFN8</accession>
<dbReference type="RefSeq" id="WP_072299523.1">
    <property type="nucleotide sequence ID" value="NZ_FPIP01000002.1"/>
</dbReference>
<evidence type="ECO:0000313" key="1">
    <source>
        <dbReference type="EMBL" id="SFW21919.1"/>
    </source>
</evidence>